<accession>A0A3M8EZ55</accession>
<evidence type="ECO:0000313" key="2">
    <source>
        <dbReference type="EMBL" id="RKM93215.1"/>
    </source>
</evidence>
<dbReference type="EMBL" id="JNAD02000011">
    <property type="protein sequence ID" value="RKM93215.1"/>
    <property type="molecule type" value="Genomic_DNA"/>
</dbReference>
<feature type="compositionally biased region" description="Basic and acidic residues" evidence="1">
    <location>
        <begin position="23"/>
        <end position="44"/>
    </location>
</feature>
<sequence length="64" mass="7070">MTERDERQEPDHKPGTAAEEVEAEIRRAQREVVPDQDAAGRDGESGDALTTNVEAQRDPGDPNR</sequence>
<evidence type="ECO:0000256" key="1">
    <source>
        <dbReference type="SAM" id="MobiDB-lite"/>
    </source>
</evidence>
<gene>
    <name evidence="2" type="ORF">SFRA_022180</name>
</gene>
<dbReference type="Proteomes" id="UP000028058">
    <property type="component" value="Unassembled WGS sequence"/>
</dbReference>
<evidence type="ECO:0000313" key="3">
    <source>
        <dbReference type="Proteomes" id="UP000028058"/>
    </source>
</evidence>
<proteinExistence type="predicted"/>
<comment type="caution">
    <text evidence="2">The sequence shown here is derived from an EMBL/GenBank/DDBJ whole genome shotgun (WGS) entry which is preliminary data.</text>
</comment>
<feature type="compositionally biased region" description="Basic and acidic residues" evidence="1">
    <location>
        <begin position="1"/>
        <end position="14"/>
    </location>
</feature>
<organism evidence="2 3">
    <name type="scientific">Streptomyces xinghaiensis</name>
    <dbReference type="NCBI Taxonomy" id="1038928"/>
    <lineage>
        <taxon>Bacteria</taxon>
        <taxon>Bacillati</taxon>
        <taxon>Actinomycetota</taxon>
        <taxon>Actinomycetes</taxon>
        <taxon>Kitasatosporales</taxon>
        <taxon>Streptomycetaceae</taxon>
        <taxon>Streptomyces</taxon>
    </lineage>
</organism>
<dbReference type="AlphaFoldDB" id="A0A3M8EZ55"/>
<protein>
    <submittedName>
        <fullName evidence="2">Uncharacterized protein</fullName>
    </submittedName>
</protein>
<dbReference type="RefSeq" id="WP_043468247.1">
    <property type="nucleotide sequence ID" value="NZ_CP134822.1"/>
</dbReference>
<name>A0A3M8EZ55_9ACTN</name>
<feature type="compositionally biased region" description="Basic and acidic residues" evidence="1">
    <location>
        <begin position="55"/>
        <end position="64"/>
    </location>
</feature>
<feature type="region of interest" description="Disordered" evidence="1">
    <location>
        <begin position="1"/>
        <end position="64"/>
    </location>
</feature>
<dbReference type="OrthoDB" id="9977538at2"/>
<keyword evidence="3" id="KW-1185">Reference proteome</keyword>
<reference evidence="2 3" key="1">
    <citation type="journal article" date="2014" name="Genome Announc.">
        <title>Draft Genome Sequence of Streptomyces fradiae ATCC 19609, a Strain Highly Sensitive to Antibiotics.</title>
        <authorList>
            <person name="Bekker O.B."/>
            <person name="Klimina K.M."/>
            <person name="Vatlin A.A."/>
            <person name="Zakharevich N.V."/>
            <person name="Kasianov A.S."/>
            <person name="Danilenko V.N."/>
        </authorList>
    </citation>
    <scope>NUCLEOTIDE SEQUENCE [LARGE SCALE GENOMIC DNA]</scope>
    <source>
        <strain evidence="2 3">ATCC 19609</strain>
    </source>
</reference>